<sequence>MKKIISLTNLMIFLLTVGCASVSKDGISKPTIYTSPISYLENFPLNSISEEKLINHLGLPDKSTQLNGKSYYSYEVGKGYGERQYIYEVNNGIVTNVRYNDQGMYNGSSAKEIQNK</sequence>
<protein>
    <recommendedName>
        <fullName evidence="4">Lipoprotein SmpA/OmlA domain-containing protein</fullName>
    </recommendedName>
</protein>
<organism evidence="2 3">
    <name type="scientific">Pseudoalteromonas agarivorans</name>
    <dbReference type="NCBI Taxonomy" id="176102"/>
    <lineage>
        <taxon>Bacteria</taxon>
        <taxon>Pseudomonadati</taxon>
        <taxon>Pseudomonadota</taxon>
        <taxon>Gammaproteobacteria</taxon>
        <taxon>Alteromonadales</taxon>
        <taxon>Pseudoalteromonadaceae</taxon>
        <taxon>Pseudoalteromonas</taxon>
    </lineage>
</organism>
<name>A0AAD0TXT7_9GAMM</name>
<reference evidence="2 3" key="1">
    <citation type="submission" date="2018-10" db="EMBL/GenBank/DDBJ databases">
        <title>Complete Genome Sequence and Transcriptomic Profiles of a Marine Bacterium, Pseudoalteromonas agarivorans Hao 2018.</title>
        <authorList>
            <person name="Hao L."/>
        </authorList>
    </citation>
    <scope>NUCLEOTIDE SEQUENCE [LARGE SCALE GENOMIC DNA]</scope>
    <source>
        <strain evidence="2 3">Hao 2018</strain>
    </source>
</reference>
<proteinExistence type="predicted"/>
<accession>A0AAD0TXT7</accession>
<dbReference type="EMBL" id="CP033065">
    <property type="protein sequence ID" value="AYM86317.1"/>
    <property type="molecule type" value="Genomic_DNA"/>
</dbReference>
<evidence type="ECO:0008006" key="4">
    <source>
        <dbReference type="Google" id="ProtNLM"/>
    </source>
</evidence>
<feature type="signal peptide" evidence="1">
    <location>
        <begin position="1"/>
        <end position="20"/>
    </location>
</feature>
<gene>
    <name evidence="2" type="ORF">D9T18_06195</name>
</gene>
<evidence type="ECO:0000313" key="3">
    <source>
        <dbReference type="Proteomes" id="UP000279995"/>
    </source>
</evidence>
<evidence type="ECO:0000313" key="2">
    <source>
        <dbReference type="EMBL" id="AYM86317.1"/>
    </source>
</evidence>
<evidence type="ECO:0000256" key="1">
    <source>
        <dbReference type="SAM" id="SignalP"/>
    </source>
</evidence>
<dbReference type="PROSITE" id="PS51257">
    <property type="entry name" value="PROKAR_LIPOPROTEIN"/>
    <property type="match status" value="1"/>
</dbReference>
<dbReference type="RefSeq" id="WP_121637288.1">
    <property type="nucleotide sequence ID" value="NZ_CP033065.1"/>
</dbReference>
<keyword evidence="1" id="KW-0732">Signal</keyword>
<dbReference type="Proteomes" id="UP000279995">
    <property type="component" value="Chromosome I"/>
</dbReference>
<feature type="chain" id="PRO_5042042278" description="Lipoprotein SmpA/OmlA domain-containing protein" evidence="1">
    <location>
        <begin position="21"/>
        <end position="116"/>
    </location>
</feature>
<dbReference type="AlphaFoldDB" id="A0AAD0TXT7"/>